<reference evidence="1" key="1">
    <citation type="journal article" date="2014" name="Front. Microbiol.">
        <title>High frequency of phylogenetically diverse reductive dehalogenase-homologous genes in deep subseafloor sedimentary metagenomes.</title>
        <authorList>
            <person name="Kawai M."/>
            <person name="Futagami T."/>
            <person name="Toyoda A."/>
            <person name="Takaki Y."/>
            <person name="Nishi S."/>
            <person name="Hori S."/>
            <person name="Arai W."/>
            <person name="Tsubouchi T."/>
            <person name="Morono Y."/>
            <person name="Uchiyama I."/>
            <person name="Ito T."/>
            <person name="Fujiyama A."/>
            <person name="Inagaki F."/>
            <person name="Takami H."/>
        </authorList>
    </citation>
    <scope>NUCLEOTIDE SEQUENCE</scope>
    <source>
        <strain evidence="1">Expedition CK06-06</strain>
    </source>
</reference>
<proteinExistence type="predicted"/>
<gene>
    <name evidence="1" type="ORF">S06H3_57861</name>
</gene>
<protein>
    <submittedName>
        <fullName evidence="1">Uncharacterized protein</fullName>
    </submittedName>
</protein>
<comment type="caution">
    <text evidence="1">The sequence shown here is derived from an EMBL/GenBank/DDBJ whole genome shotgun (WGS) entry which is preliminary data.</text>
</comment>
<dbReference type="AlphaFoldDB" id="X1P243"/>
<feature type="non-terminal residue" evidence="1">
    <location>
        <position position="218"/>
    </location>
</feature>
<name>X1P243_9ZZZZ</name>
<dbReference type="EMBL" id="BARV01037399">
    <property type="protein sequence ID" value="GAI50397.1"/>
    <property type="molecule type" value="Genomic_DNA"/>
</dbReference>
<evidence type="ECO:0000313" key="1">
    <source>
        <dbReference type="EMBL" id="GAI50397.1"/>
    </source>
</evidence>
<feature type="non-terminal residue" evidence="1">
    <location>
        <position position="1"/>
    </location>
</feature>
<organism evidence="1">
    <name type="scientific">marine sediment metagenome</name>
    <dbReference type="NCBI Taxonomy" id="412755"/>
    <lineage>
        <taxon>unclassified sequences</taxon>
        <taxon>metagenomes</taxon>
        <taxon>ecological metagenomes</taxon>
    </lineage>
</organism>
<sequence length="218" mass="20924">KITYGTTSVDFSHTTGTGDTATTISDAFRALVNAHPTIPVTAGGTGGTFTLTADVEGTAGGFTSADVGPGTLAIANTTAAADVATATGTSTIPAGVTALTNLALNIDGAAITLTYGDDATAIATKIADAVTAGGTDATATSAGATVTFTARVAGAAANGALTIADDSYDGGTVPAVTLAGGVDATVVGDVPAVAIVPSATEANVIFYADSRTLYKSIN</sequence>
<accession>X1P243</accession>